<name>A0A3N1VQN0_9BACT</name>
<dbReference type="EMBL" id="RJVA01000003">
    <property type="protein sequence ID" value="ROR03381.1"/>
    <property type="molecule type" value="Genomic_DNA"/>
</dbReference>
<dbReference type="AlphaFoldDB" id="A0A3N1VQN0"/>
<sequence>MNSMFVDIDGRLYLVHDGADKALPTGLRSAEWSYLVGRRCEYLGDGIVELEGGPAIIFDPEVDQ</sequence>
<evidence type="ECO:0000313" key="2">
    <source>
        <dbReference type="Proteomes" id="UP000276223"/>
    </source>
</evidence>
<protein>
    <submittedName>
        <fullName evidence="1">Uncharacterized protein</fullName>
    </submittedName>
</protein>
<reference evidence="1 2" key="1">
    <citation type="submission" date="2018-11" db="EMBL/GenBank/DDBJ databases">
        <title>Genomic Encyclopedia of Type Strains, Phase IV (KMG-IV): sequencing the most valuable type-strain genomes for metagenomic binning, comparative biology and taxonomic classification.</title>
        <authorList>
            <person name="Goeker M."/>
        </authorList>
    </citation>
    <scope>NUCLEOTIDE SEQUENCE [LARGE SCALE GENOMIC DNA]</scope>
    <source>
        <strain evidence="1 2">DSM 22027</strain>
    </source>
</reference>
<gene>
    <name evidence="1" type="ORF">EDC27_0117</name>
</gene>
<dbReference type="Proteomes" id="UP000276223">
    <property type="component" value="Unassembled WGS sequence"/>
</dbReference>
<proteinExistence type="predicted"/>
<evidence type="ECO:0000313" key="1">
    <source>
        <dbReference type="EMBL" id="ROR03381.1"/>
    </source>
</evidence>
<accession>A0A3N1VQN0</accession>
<organism evidence="1 2">
    <name type="scientific">Desulfosoma caldarium</name>
    <dbReference type="NCBI Taxonomy" id="610254"/>
    <lineage>
        <taxon>Bacteria</taxon>
        <taxon>Pseudomonadati</taxon>
        <taxon>Thermodesulfobacteriota</taxon>
        <taxon>Syntrophobacteria</taxon>
        <taxon>Syntrophobacterales</taxon>
        <taxon>Syntrophobacteraceae</taxon>
        <taxon>Desulfosoma</taxon>
    </lineage>
</organism>
<comment type="caution">
    <text evidence="1">The sequence shown here is derived from an EMBL/GenBank/DDBJ whole genome shotgun (WGS) entry which is preliminary data.</text>
</comment>
<keyword evidence="2" id="KW-1185">Reference proteome</keyword>
<dbReference type="RefSeq" id="WP_148045620.1">
    <property type="nucleotide sequence ID" value="NZ_RJVA01000003.1"/>
</dbReference>